<feature type="transmembrane region" description="Helical" evidence="7">
    <location>
        <begin position="314"/>
        <end position="339"/>
    </location>
</feature>
<dbReference type="Proteomes" id="UP000626844">
    <property type="component" value="Unassembled WGS sequence"/>
</dbReference>
<dbReference type="PANTHER" id="PTHR43266">
    <property type="entry name" value="MACROLIDE-EFFLUX PROTEIN"/>
    <property type="match status" value="1"/>
</dbReference>
<comment type="caution">
    <text evidence="8">The sequence shown here is derived from an EMBL/GenBank/DDBJ whole genome shotgun (WGS) entry which is preliminary data.</text>
</comment>
<gene>
    <name evidence="8" type="ORF">IC621_13600</name>
</gene>
<dbReference type="SUPFAM" id="SSF103473">
    <property type="entry name" value="MFS general substrate transporter"/>
    <property type="match status" value="1"/>
</dbReference>
<protein>
    <submittedName>
        <fullName evidence="8">MFS transporter</fullName>
    </submittedName>
</protein>
<evidence type="ECO:0000256" key="6">
    <source>
        <dbReference type="ARBA" id="ARBA00023136"/>
    </source>
</evidence>
<evidence type="ECO:0000256" key="5">
    <source>
        <dbReference type="ARBA" id="ARBA00022989"/>
    </source>
</evidence>
<keyword evidence="2" id="KW-0813">Transport</keyword>
<dbReference type="AlphaFoldDB" id="A0A926ND32"/>
<organism evidence="8 9">
    <name type="scientific">Metabacillus arenae</name>
    <dbReference type="NCBI Taxonomy" id="2771434"/>
    <lineage>
        <taxon>Bacteria</taxon>
        <taxon>Bacillati</taxon>
        <taxon>Bacillota</taxon>
        <taxon>Bacilli</taxon>
        <taxon>Bacillales</taxon>
        <taxon>Bacillaceae</taxon>
        <taxon>Metabacillus</taxon>
    </lineage>
</organism>
<feature type="transmembrane region" description="Helical" evidence="7">
    <location>
        <begin position="384"/>
        <end position="403"/>
    </location>
</feature>
<evidence type="ECO:0000313" key="8">
    <source>
        <dbReference type="EMBL" id="MBD1381269.1"/>
    </source>
</evidence>
<dbReference type="InterPro" id="IPR011701">
    <property type="entry name" value="MFS"/>
</dbReference>
<feature type="transmembrane region" description="Helical" evidence="7">
    <location>
        <begin position="162"/>
        <end position="182"/>
    </location>
</feature>
<feature type="transmembrane region" description="Helical" evidence="7">
    <location>
        <begin position="138"/>
        <end position="156"/>
    </location>
</feature>
<keyword evidence="4 7" id="KW-0812">Transmembrane</keyword>
<dbReference type="EMBL" id="JACXAI010000017">
    <property type="protein sequence ID" value="MBD1381269.1"/>
    <property type="molecule type" value="Genomic_DNA"/>
</dbReference>
<keyword evidence="9" id="KW-1185">Reference proteome</keyword>
<dbReference type="RefSeq" id="WP_191158869.1">
    <property type="nucleotide sequence ID" value="NZ_JACXAI010000017.1"/>
</dbReference>
<dbReference type="NCBIfam" id="TIGR00900">
    <property type="entry name" value="2A0121"/>
    <property type="match status" value="1"/>
</dbReference>
<feature type="transmembrane region" description="Helical" evidence="7">
    <location>
        <begin position="47"/>
        <end position="67"/>
    </location>
</feature>
<name>A0A926ND32_9BACI</name>
<proteinExistence type="predicted"/>
<evidence type="ECO:0000256" key="1">
    <source>
        <dbReference type="ARBA" id="ARBA00004651"/>
    </source>
</evidence>
<evidence type="ECO:0000256" key="2">
    <source>
        <dbReference type="ARBA" id="ARBA00022448"/>
    </source>
</evidence>
<dbReference type="GO" id="GO:0022857">
    <property type="term" value="F:transmembrane transporter activity"/>
    <property type="evidence" value="ECO:0007669"/>
    <property type="project" value="InterPro"/>
</dbReference>
<keyword evidence="3" id="KW-1003">Cell membrane</keyword>
<reference evidence="8" key="1">
    <citation type="submission" date="2020-09" db="EMBL/GenBank/DDBJ databases">
        <title>A novel bacterium of genus Bacillus, isolated from South China Sea.</title>
        <authorList>
            <person name="Huang H."/>
            <person name="Mo K."/>
            <person name="Hu Y."/>
        </authorList>
    </citation>
    <scope>NUCLEOTIDE SEQUENCE</scope>
    <source>
        <strain evidence="8">IB182487</strain>
    </source>
</reference>
<evidence type="ECO:0000256" key="3">
    <source>
        <dbReference type="ARBA" id="ARBA00022475"/>
    </source>
</evidence>
<accession>A0A926ND32</accession>
<sequence length="425" mass="47510">MEIFQNRNFVKLFFAALTSQMGTIVGNMAFAFYLLDHFSHQPYYATLAELMYSLPTLFVFFIVGVFADRFDRKKVAENCDWIRAILSVILFGVLFLNSVPLAFLILFIRSAVAKFFYPAEASLVQGILRKDQYAKAAGLNQLIFSIFMVFGVGLGAFTYNTIGIHGAVAVDFISFVVSALLIRACKIPKSARLPNGDIHWKDVNIRSSLKDFKEGITYIKKNKLLAALIFGFFVFGFVNGGFAILPMFTMKYELSPENYEMYSSFFAISLGIGLLVGSGVATLIAHKFKPYQLMTVPILIAGSLIFLLGSAEHIWVYLVAVFFIGTCIGPINIAISGWLPRIVHPKLMGRVSGWTDPMMMFAQSMTLGLIALLFPKIISNIDYIYYGMAIVILGVFLFYHLTLPKLSKKAEEIERRANLRSSSAL</sequence>
<dbReference type="InterPro" id="IPR036259">
    <property type="entry name" value="MFS_trans_sf"/>
</dbReference>
<dbReference type="GO" id="GO:0005886">
    <property type="term" value="C:plasma membrane"/>
    <property type="evidence" value="ECO:0007669"/>
    <property type="project" value="UniProtKB-SubCell"/>
</dbReference>
<comment type="subcellular location">
    <subcellularLocation>
        <location evidence="1">Cell membrane</location>
        <topology evidence="1">Multi-pass membrane protein</topology>
    </subcellularLocation>
</comment>
<feature type="transmembrane region" description="Helical" evidence="7">
    <location>
        <begin position="224"/>
        <end position="245"/>
    </location>
</feature>
<dbReference type="CDD" id="cd06173">
    <property type="entry name" value="MFS_MefA_like"/>
    <property type="match status" value="1"/>
</dbReference>
<feature type="transmembrane region" description="Helical" evidence="7">
    <location>
        <begin position="291"/>
        <end position="308"/>
    </location>
</feature>
<feature type="transmembrane region" description="Helical" evidence="7">
    <location>
        <begin position="12"/>
        <end position="35"/>
    </location>
</feature>
<evidence type="ECO:0000256" key="4">
    <source>
        <dbReference type="ARBA" id="ARBA00022692"/>
    </source>
</evidence>
<evidence type="ECO:0000313" key="9">
    <source>
        <dbReference type="Proteomes" id="UP000626844"/>
    </source>
</evidence>
<feature type="transmembrane region" description="Helical" evidence="7">
    <location>
        <begin position="360"/>
        <end position="378"/>
    </location>
</feature>
<dbReference type="InterPro" id="IPR004751">
    <property type="entry name" value="Drug_antiport"/>
</dbReference>
<keyword evidence="6 7" id="KW-0472">Membrane</keyword>
<dbReference type="PANTHER" id="PTHR43266:SF8">
    <property type="entry name" value="MACROLIDE-EFFLUX PROTEIN"/>
    <property type="match status" value="1"/>
</dbReference>
<evidence type="ECO:0000256" key="7">
    <source>
        <dbReference type="SAM" id="Phobius"/>
    </source>
</evidence>
<keyword evidence="5 7" id="KW-1133">Transmembrane helix</keyword>
<dbReference type="Gene3D" id="1.20.1250.20">
    <property type="entry name" value="MFS general substrate transporter like domains"/>
    <property type="match status" value="1"/>
</dbReference>
<dbReference type="Pfam" id="PF07690">
    <property type="entry name" value="MFS_1"/>
    <property type="match status" value="1"/>
</dbReference>
<feature type="transmembrane region" description="Helical" evidence="7">
    <location>
        <begin position="265"/>
        <end position="284"/>
    </location>
</feature>